<feature type="transmembrane region" description="Helical" evidence="7">
    <location>
        <begin position="26"/>
        <end position="49"/>
    </location>
</feature>
<name>A0A4R1R1M9_HYDET</name>
<dbReference type="InterPro" id="IPR011701">
    <property type="entry name" value="MFS"/>
</dbReference>
<dbReference type="PANTHER" id="PTHR23517:SF2">
    <property type="entry name" value="MULTIDRUG RESISTANCE PROTEIN MDTH"/>
    <property type="match status" value="1"/>
</dbReference>
<feature type="transmembrane region" description="Helical" evidence="7">
    <location>
        <begin position="303"/>
        <end position="322"/>
    </location>
</feature>
<feature type="transmembrane region" description="Helical" evidence="7">
    <location>
        <begin position="328"/>
        <end position="353"/>
    </location>
</feature>
<feature type="transmembrane region" description="Helical" evidence="7">
    <location>
        <begin position="152"/>
        <end position="172"/>
    </location>
</feature>
<proteinExistence type="predicted"/>
<dbReference type="GO" id="GO:0005886">
    <property type="term" value="C:plasma membrane"/>
    <property type="evidence" value="ECO:0007669"/>
    <property type="project" value="UniProtKB-SubCell"/>
</dbReference>
<protein>
    <submittedName>
        <fullName evidence="9">Putative MFS family arabinose efflux permease</fullName>
    </submittedName>
</protein>
<keyword evidence="2" id="KW-0813">Transport</keyword>
<comment type="caution">
    <text evidence="9">The sequence shown here is derived from an EMBL/GenBank/DDBJ whole genome shotgun (WGS) entry which is preliminary data.</text>
</comment>
<dbReference type="Pfam" id="PF07690">
    <property type="entry name" value="MFS_1"/>
    <property type="match status" value="1"/>
</dbReference>
<feature type="transmembrane region" description="Helical" evidence="7">
    <location>
        <begin position="61"/>
        <end position="78"/>
    </location>
</feature>
<evidence type="ECO:0000259" key="8">
    <source>
        <dbReference type="PROSITE" id="PS50850"/>
    </source>
</evidence>
<dbReference type="Gene3D" id="1.20.1250.20">
    <property type="entry name" value="MFS general substrate transporter like domains"/>
    <property type="match status" value="1"/>
</dbReference>
<evidence type="ECO:0000256" key="2">
    <source>
        <dbReference type="ARBA" id="ARBA00022448"/>
    </source>
</evidence>
<reference evidence="9 10" key="1">
    <citation type="submission" date="2019-03" db="EMBL/GenBank/DDBJ databases">
        <title>Genomic Encyclopedia of Type Strains, Phase IV (KMG-IV): sequencing the most valuable type-strain genomes for metagenomic binning, comparative biology and taxonomic classification.</title>
        <authorList>
            <person name="Goeker M."/>
        </authorList>
    </citation>
    <scope>NUCLEOTIDE SEQUENCE [LARGE SCALE GENOMIC DNA]</scope>
    <source>
        <strain evidence="9 10">LX-B</strain>
    </source>
</reference>
<organism evidence="9 10">
    <name type="scientific">Hydrogenispora ethanolica</name>
    <dbReference type="NCBI Taxonomy" id="1082276"/>
    <lineage>
        <taxon>Bacteria</taxon>
        <taxon>Bacillati</taxon>
        <taxon>Bacillota</taxon>
        <taxon>Hydrogenispora</taxon>
    </lineage>
</organism>
<feature type="transmembrane region" description="Helical" evidence="7">
    <location>
        <begin position="237"/>
        <end position="253"/>
    </location>
</feature>
<evidence type="ECO:0000256" key="5">
    <source>
        <dbReference type="ARBA" id="ARBA00022989"/>
    </source>
</evidence>
<evidence type="ECO:0000313" key="9">
    <source>
        <dbReference type="EMBL" id="TCL59239.1"/>
    </source>
</evidence>
<dbReference type="PROSITE" id="PS00216">
    <property type="entry name" value="SUGAR_TRANSPORT_1"/>
    <property type="match status" value="1"/>
</dbReference>
<evidence type="ECO:0000313" key="10">
    <source>
        <dbReference type="Proteomes" id="UP000295008"/>
    </source>
</evidence>
<keyword evidence="5 7" id="KW-1133">Transmembrane helix</keyword>
<evidence type="ECO:0000256" key="7">
    <source>
        <dbReference type="SAM" id="Phobius"/>
    </source>
</evidence>
<keyword evidence="10" id="KW-1185">Reference proteome</keyword>
<keyword evidence="4 7" id="KW-0812">Transmembrane</keyword>
<dbReference type="PANTHER" id="PTHR23517">
    <property type="entry name" value="RESISTANCE PROTEIN MDTM, PUTATIVE-RELATED-RELATED"/>
    <property type="match status" value="1"/>
</dbReference>
<dbReference type="AlphaFoldDB" id="A0A4R1R1M9"/>
<feature type="transmembrane region" description="Helical" evidence="7">
    <location>
        <begin position="393"/>
        <end position="415"/>
    </location>
</feature>
<evidence type="ECO:0000256" key="4">
    <source>
        <dbReference type="ARBA" id="ARBA00022692"/>
    </source>
</evidence>
<dbReference type="EMBL" id="SLUN01000039">
    <property type="protein sequence ID" value="TCL59239.1"/>
    <property type="molecule type" value="Genomic_DNA"/>
</dbReference>
<gene>
    <name evidence="9" type="ORF">EDC14_103918</name>
</gene>
<feature type="transmembrane region" description="Helical" evidence="7">
    <location>
        <begin position="90"/>
        <end position="110"/>
    </location>
</feature>
<dbReference type="GO" id="GO:0022857">
    <property type="term" value="F:transmembrane transporter activity"/>
    <property type="evidence" value="ECO:0007669"/>
    <property type="project" value="InterPro"/>
</dbReference>
<evidence type="ECO:0000256" key="1">
    <source>
        <dbReference type="ARBA" id="ARBA00004651"/>
    </source>
</evidence>
<evidence type="ECO:0000256" key="3">
    <source>
        <dbReference type="ARBA" id="ARBA00022475"/>
    </source>
</evidence>
<keyword evidence="3" id="KW-1003">Cell membrane</keyword>
<dbReference type="Proteomes" id="UP000295008">
    <property type="component" value="Unassembled WGS sequence"/>
</dbReference>
<evidence type="ECO:0000256" key="6">
    <source>
        <dbReference type="ARBA" id="ARBA00023136"/>
    </source>
</evidence>
<sequence length="423" mass="45977">MGLGNVERMKRLPGFLAQYADLPREFYVLFLARVINAAGNFVNPFLTLLLTDKLGMRPDQAGWYVMLSMLVQAPGVIIGGKLADRWGRKAVLAGSQLLSALLLLACAFIPNMHWLPWLLIASSAFNGAVRPANSALAADLTDVANRRTAFSFLYLGINIGSAIGPLVAGLLFRDHMKWLFIGDALTTLVAMGLVQFMVEERFGHQAVPAAAAQEELAHPDERPETGPFWRVMGRRPYLTAMLLLLGVYSFVYNHHAFALPLDLNQKFGSAGPAYFGILAMVNALVVVFCTTAIVWLTRRIQTLQCVALAGVLYGCGFGMYLFTRTLPWFIVATIIWSVGEILAATSNGVYIACHAPISHRARFNALETFSQGVGSCLGPVLMGKFIASHGIDAVWPLTFFLACSAALCMSGLGILEKRRCAAG</sequence>
<dbReference type="RefSeq" id="WP_165908233.1">
    <property type="nucleotide sequence ID" value="NZ_SLUN01000039.1"/>
</dbReference>
<dbReference type="InterPro" id="IPR005829">
    <property type="entry name" value="Sugar_transporter_CS"/>
</dbReference>
<accession>A0A4R1R1M9</accession>
<dbReference type="InterPro" id="IPR036259">
    <property type="entry name" value="MFS_trans_sf"/>
</dbReference>
<dbReference type="SUPFAM" id="SSF103473">
    <property type="entry name" value="MFS general substrate transporter"/>
    <property type="match status" value="1"/>
</dbReference>
<feature type="transmembrane region" description="Helical" evidence="7">
    <location>
        <begin position="365"/>
        <end position="387"/>
    </location>
</feature>
<dbReference type="InterPro" id="IPR050171">
    <property type="entry name" value="MFS_Transporters"/>
</dbReference>
<feature type="domain" description="Major facilitator superfamily (MFS) profile" evidence="8">
    <location>
        <begin position="25"/>
        <end position="419"/>
    </location>
</feature>
<keyword evidence="6 7" id="KW-0472">Membrane</keyword>
<dbReference type="InterPro" id="IPR020846">
    <property type="entry name" value="MFS_dom"/>
</dbReference>
<dbReference type="PROSITE" id="PS50850">
    <property type="entry name" value="MFS"/>
    <property type="match status" value="1"/>
</dbReference>
<comment type="subcellular location">
    <subcellularLocation>
        <location evidence="1">Cell membrane</location>
        <topology evidence="1">Multi-pass membrane protein</topology>
    </subcellularLocation>
</comment>
<feature type="transmembrane region" description="Helical" evidence="7">
    <location>
        <begin position="273"/>
        <end position="296"/>
    </location>
</feature>